<evidence type="ECO:0000256" key="3">
    <source>
        <dbReference type="ARBA" id="ARBA00022777"/>
    </source>
</evidence>
<dbReference type="PANTHER" id="PTHR41299">
    <property type="entry name" value="THIAMINE PYROPHOSPHOKINASE"/>
    <property type="match status" value="1"/>
</dbReference>
<dbReference type="EMBL" id="FWDM01000002">
    <property type="protein sequence ID" value="SLM09926.1"/>
    <property type="molecule type" value="Genomic_DNA"/>
</dbReference>
<dbReference type="GO" id="GO:0016301">
    <property type="term" value="F:kinase activity"/>
    <property type="evidence" value="ECO:0007669"/>
    <property type="project" value="UniProtKB-KW"/>
</dbReference>
<dbReference type="SUPFAM" id="SSF63862">
    <property type="entry name" value="Thiamin pyrophosphokinase, substrate-binding domain"/>
    <property type="match status" value="1"/>
</dbReference>
<dbReference type="InterPro" id="IPR053149">
    <property type="entry name" value="TPK"/>
</dbReference>
<dbReference type="InterPro" id="IPR036759">
    <property type="entry name" value="TPK_catalytic_sf"/>
</dbReference>
<proteinExistence type="predicted"/>
<dbReference type="CDD" id="cd07995">
    <property type="entry name" value="TPK"/>
    <property type="match status" value="1"/>
</dbReference>
<evidence type="ECO:0000256" key="2">
    <source>
        <dbReference type="ARBA" id="ARBA00022741"/>
    </source>
</evidence>
<dbReference type="InterPro" id="IPR036371">
    <property type="entry name" value="TPK_B1-bd_sf"/>
</dbReference>
<keyword evidence="1 8" id="KW-0808">Transferase</keyword>
<dbReference type="GO" id="GO:0004788">
    <property type="term" value="F:thiamine diphosphokinase activity"/>
    <property type="evidence" value="ECO:0007669"/>
    <property type="project" value="UniProtKB-UniRule"/>
</dbReference>
<name>A0A3P3XFD8_9SPIR</name>
<evidence type="ECO:0000259" key="7">
    <source>
        <dbReference type="Pfam" id="PF04265"/>
    </source>
</evidence>
<dbReference type="InterPro" id="IPR006282">
    <property type="entry name" value="Thi_PPkinase"/>
</dbReference>
<evidence type="ECO:0000259" key="6">
    <source>
        <dbReference type="Pfam" id="PF04263"/>
    </source>
</evidence>
<reference evidence="8" key="1">
    <citation type="submission" date="2017-02" db="EMBL/GenBank/DDBJ databases">
        <authorList>
            <person name="Regsiter A."/>
            <person name="William W."/>
        </authorList>
    </citation>
    <scope>NUCLEOTIDE SEQUENCE</scope>
    <source>
        <strain evidence="8">Bib</strain>
    </source>
</reference>
<gene>
    <name evidence="8" type="ORF">SPIROBIBN47_100156</name>
</gene>
<dbReference type="NCBIfam" id="TIGR01378">
    <property type="entry name" value="thi_PPkinase"/>
    <property type="match status" value="1"/>
</dbReference>
<protein>
    <recommendedName>
        <fullName evidence="5">Thiamine diphosphokinase</fullName>
        <ecNumber evidence="5">2.7.6.2</ecNumber>
    </recommendedName>
</protein>
<sequence length="216" mass="22658">MKALIITGGGCPSSGIIRSLSQGAGLVIAADSGLQPCLSADLDPDYVIGDFDSVETALLAKIPEERIMQYPEDKDYTDTELAIDLARKKGADRIVLAGGGAGRLDHLLAVRALFERTEPIHEWHTGAESAFLLPAGEKLKFSSSIGTVVSVFPLSKGAEGMSSEGLKWPLDGLRWDCGNFGVSNKTIAPNAAISSGRNPILVILPLGIQALISSAS</sequence>
<feature type="domain" description="Thiamin pyrophosphokinase thiamin-binding" evidence="7">
    <location>
        <begin position="145"/>
        <end position="194"/>
    </location>
</feature>
<accession>A0A3P3XFD8</accession>
<dbReference type="EC" id="2.7.6.2" evidence="5"/>
<dbReference type="SUPFAM" id="SSF63999">
    <property type="entry name" value="Thiamin pyrophosphokinase, catalytic domain"/>
    <property type="match status" value="1"/>
</dbReference>
<dbReference type="Gene3D" id="3.40.50.10240">
    <property type="entry name" value="Thiamin pyrophosphokinase, catalytic domain"/>
    <property type="match status" value="1"/>
</dbReference>
<dbReference type="GO" id="GO:0006772">
    <property type="term" value="P:thiamine metabolic process"/>
    <property type="evidence" value="ECO:0007669"/>
    <property type="project" value="UniProtKB-UniRule"/>
</dbReference>
<dbReference type="InterPro" id="IPR007373">
    <property type="entry name" value="Thiamin_PyroPKinase_B1-bd"/>
</dbReference>
<dbReference type="AlphaFoldDB" id="A0A3P3XFD8"/>
<keyword evidence="3 8" id="KW-0418">Kinase</keyword>
<dbReference type="GO" id="GO:0030975">
    <property type="term" value="F:thiamine binding"/>
    <property type="evidence" value="ECO:0007669"/>
    <property type="project" value="InterPro"/>
</dbReference>
<evidence type="ECO:0000313" key="8">
    <source>
        <dbReference type="EMBL" id="SLM09926.1"/>
    </source>
</evidence>
<organism evidence="8">
    <name type="scientific">uncultured spirochete</name>
    <dbReference type="NCBI Taxonomy" id="156406"/>
    <lineage>
        <taxon>Bacteria</taxon>
        <taxon>Pseudomonadati</taxon>
        <taxon>Spirochaetota</taxon>
        <taxon>Spirochaetia</taxon>
        <taxon>Spirochaetales</taxon>
        <taxon>environmental samples</taxon>
    </lineage>
</organism>
<keyword evidence="2" id="KW-0547">Nucleotide-binding</keyword>
<dbReference type="Pfam" id="PF04265">
    <property type="entry name" value="TPK_B1_binding"/>
    <property type="match status" value="1"/>
</dbReference>
<dbReference type="GO" id="GO:0005524">
    <property type="term" value="F:ATP binding"/>
    <property type="evidence" value="ECO:0007669"/>
    <property type="project" value="UniProtKB-KW"/>
</dbReference>
<feature type="domain" description="Thiamin pyrophosphokinase catalytic" evidence="6">
    <location>
        <begin position="19"/>
        <end position="110"/>
    </location>
</feature>
<evidence type="ECO:0000256" key="5">
    <source>
        <dbReference type="NCBIfam" id="TIGR01378"/>
    </source>
</evidence>
<keyword evidence="4" id="KW-0067">ATP-binding</keyword>
<dbReference type="InterPro" id="IPR007371">
    <property type="entry name" value="TPK_catalytic"/>
</dbReference>
<dbReference type="Pfam" id="PF04263">
    <property type="entry name" value="TPK_catalytic"/>
    <property type="match status" value="1"/>
</dbReference>
<evidence type="ECO:0000256" key="4">
    <source>
        <dbReference type="ARBA" id="ARBA00022840"/>
    </source>
</evidence>
<dbReference type="PANTHER" id="PTHR41299:SF1">
    <property type="entry name" value="THIAMINE PYROPHOSPHOKINASE"/>
    <property type="match status" value="1"/>
</dbReference>
<dbReference type="GO" id="GO:0009229">
    <property type="term" value="P:thiamine diphosphate biosynthetic process"/>
    <property type="evidence" value="ECO:0007669"/>
    <property type="project" value="InterPro"/>
</dbReference>
<evidence type="ECO:0000256" key="1">
    <source>
        <dbReference type="ARBA" id="ARBA00022679"/>
    </source>
</evidence>